<comment type="catalytic activity">
    <reaction evidence="13">
        <text>a 1,2-diacyl-sn-glycerol + H2O = a 2-acylglycerol + a fatty acid + H(+)</text>
        <dbReference type="Rhea" id="RHEA:33275"/>
        <dbReference type="ChEBI" id="CHEBI:15377"/>
        <dbReference type="ChEBI" id="CHEBI:15378"/>
        <dbReference type="ChEBI" id="CHEBI:17389"/>
        <dbReference type="ChEBI" id="CHEBI:17815"/>
        <dbReference type="ChEBI" id="CHEBI:28868"/>
        <dbReference type="EC" id="3.1.1.116"/>
    </reaction>
    <physiologicalReaction direction="left-to-right" evidence="13">
        <dbReference type="Rhea" id="RHEA:33276"/>
    </physiologicalReaction>
</comment>
<evidence type="ECO:0000256" key="2">
    <source>
        <dbReference type="ARBA" id="ARBA00004651"/>
    </source>
</evidence>
<feature type="transmembrane region" description="Helical" evidence="16">
    <location>
        <begin position="72"/>
        <end position="91"/>
    </location>
</feature>
<evidence type="ECO:0000256" key="14">
    <source>
        <dbReference type="ARBA" id="ARBA00026104"/>
    </source>
</evidence>
<feature type="compositionally biased region" description="Low complexity" evidence="15">
    <location>
        <begin position="1183"/>
        <end position="1196"/>
    </location>
</feature>
<feature type="region of interest" description="Disordered" evidence="15">
    <location>
        <begin position="949"/>
        <end position="970"/>
    </location>
</feature>
<evidence type="ECO:0000256" key="10">
    <source>
        <dbReference type="ARBA" id="ARBA00022989"/>
    </source>
</evidence>
<evidence type="ECO:0000256" key="15">
    <source>
        <dbReference type="SAM" id="MobiDB-lite"/>
    </source>
</evidence>
<keyword evidence="12 16" id="KW-0472">Membrane</keyword>
<feature type="compositionally biased region" description="Gly residues" evidence="15">
    <location>
        <begin position="1555"/>
        <end position="1576"/>
    </location>
</feature>
<feature type="compositionally biased region" description="Gly residues" evidence="15">
    <location>
        <begin position="236"/>
        <end position="253"/>
    </location>
</feature>
<evidence type="ECO:0000256" key="1">
    <source>
        <dbReference type="ARBA" id="ARBA00001913"/>
    </source>
</evidence>
<evidence type="ECO:0000256" key="9">
    <source>
        <dbReference type="ARBA" id="ARBA00022963"/>
    </source>
</evidence>
<keyword evidence="20" id="KW-1185">Reference proteome</keyword>
<feature type="region of interest" description="Disordered" evidence="15">
    <location>
        <begin position="1060"/>
        <end position="1130"/>
    </location>
</feature>
<feature type="compositionally biased region" description="Low complexity" evidence="15">
    <location>
        <begin position="1432"/>
        <end position="1449"/>
    </location>
</feature>
<keyword evidence="3" id="KW-1003">Cell membrane</keyword>
<comment type="caution">
    <text evidence="19">The sequence shown here is derived from an EMBL/GenBank/DDBJ whole genome shotgun (WGS) entry which is preliminary data.</text>
</comment>
<dbReference type="InterPro" id="IPR002921">
    <property type="entry name" value="Fungal_lipase-type"/>
</dbReference>
<feature type="region of interest" description="Disordered" evidence="15">
    <location>
        <begin position="1149"/>
        <end position="1232"/>
    </location>
</feature>
<dbReference type="GO" id="GO:0005886">
    <property type="term" value="C:plasma membrane"/>
    <property type="evidence" value="ECO:0007669"/>
    <property type="project" value="UniProtKB-SubCell"/>
</dbReference>
<keyword evidence="6" id="KW-0479">Metal-binding</keyword>
<feature type="compositionally biased region" description="Low complexity" evidence="15">
    <location>
        <begin position="1121"/>
        <end position="1130"/>
    </location>
</feature>
<organism evidence="19 20">
    <name type="scientific">Chlamydomonas schloesseri</name>
    <dbReference type="NCBI Taxonomy" id="2026947"/>
    <lineage>
        <taxon>Eukaryota</taxon>
        <taxon>Viridiplantae</taxon>
        <taxon>Chlorophyta</taxon>
        <taxon>core chlorophytes</taxon>
        <taxon>Chlorophyceae</taxon>
        <taxon>CS clade</taxon>
        <taxon>Chlamydomonadales</taxon>
        <taxon>Chlamydomonadaceae</taxon>
        <taxon>Chlamydomonas</taxon>
    </lineage>
</organism>
<dbReference type="Pfam" id="PF01764">
    <property type="entry name" value="Lipase_3"/>
    <property type="match status" value="1"/>
</dbReference>
<feature type="compositionally biased region" description="Low complexity" evidence="15">
    <location>
        <begin position="1214"/>
        <end position="1225"/>
    </location>
</feature>
<evidence type="ECO:0000256" key="12">
    <source>
        <dbReference type="ARBA" id="ARBA00023136"/>
    </source>
</evidence>
<evidence type="ECO:0000313" key="20">
    <source>
        <dbReference type="Proteomes" id="UP000613740"/>
    </source>
</evidence>
<feature type="compositionally biased region" description="Low complexity" evidence="15">
    <location>
        <begin position="1415"/>
        <end position="1424"/>
    </location>
</feature>
<feature type="compositionally biased region" description="Low complexity" evidence="15">
    <location>
        <begin position="1060"/>
        <end position="1071"/>
    </location>
</feature>
<feature type="compositionally biased region" description="Polar residues" evidence="15">
    <location>
        <begin position="1091"/>
        <end position="1100"/>
    </location>
</feature>
<dbReference type="OrthoDB" id="549874at2759"/>
<feature type="compositionally biased region" description="Gly residues" evidence="15">
    <location>
        <begin position="961"/>
        <end position="970"/>
    </location>
</feature>
<dbReference type="GO" id="GO:0016042">
    <property type="term" value="P:lipid catabolic process"/>
    <property type="evidence" value="ECO:0007669"/>
    <property type="project" value="UniProtKB-KW"/>
</dbReference>
<protein>
    <recommendedName>
        <fullName evidence="14">sn-1-specific diacylglycerol lipase</fullName>
        <ecNumber evidence="14">3.1.1.116</ecNumber>
    </recommendedName>
</protein>
<evidence type="ECO:0000256" key="3">
    <source>
        <dbReference type="ARBA" id="ARBA00022475"/>
    </source>
</evidence>
<comment type="cofactor">
    <cofactor evidence="1">
        <name>Ca(2+)</name>
        <dbReference type="ChEBI" id="CHEBI:29108"/>
    </cofactor>
</comment>
<feature type="compositionally biased region" description="Low complexity" evidence="15">
    <location>
        <begin position="812"/>
        <end position="824"/>
    </location>
</feature>
<feature type="region of interest" description="Disordered" evidence="15">
    <location>
        <begin position="285"/>
        <end position="339"/>
    </location>
</feature>
<sequence>MALFHTIWASVLIVVLYLYAQEDCAEEADYLPFLAGAAGAFSFSSIIEWTLFGLGLRGTPLQTSSRAAMGPLLYLHGLAFAAELAFAAVGTRLLHVESRLCPGAAWSPRPLAAALVGTSWAVIALNMSITSMALNPWHGLGVVESWEARLLWLARLLCCKVGLLTRAHVPDRDPALKRIAALTSHLLQHVDLTLSDVAAALLLVAAAQRERRRRALRDAMVAAAAALRPAAAAAGTGTGSGAASGGGGGGGAATAGIASRSSVSGMTTPARQALVTVGSLGSDISAPVSPRATLGRPGGGGGGGAVWAGGRIEAARRPAPATGPGATPPSPGLEGQEMLSGGRYTDWSVEPTPTCRPLAAAAWEPAGPYGGSSLPSVAAAEATPRSSGSGSGSGSAAVSPFLAVQGDEAAAGATQAAPPTGAGGAGAGTINCGGGGGAAVAGASTESAGAGVAAGNSGGGATSAAQARRKGVRFAEAAADGPPPSHMSAPPTSSSALAPVSPPEAEAGGSSGSGVPPAAAPGIPTKSAVELAAALHLQPSHAVSLLHPMVHLTPAGMEEHIEELAGELAAEVAAEVAAAAAEEPARSSSLAALDLDLDSALGETADVGGRGAGSKGGTGAGMGVVEGPALAASVAATAAAAAGAYAGGAAAASSAAPGSIAAAAIVAAEAAMTVPALQPLATSTAAAAATAVAAAVPGTGAGTASPPAAAAGAAAAAAALPPSMEAVLRQRISDAALAAAFAARRERVDVNTLEEALVFARYSEAIYGVAPSTAPASGRGGADASADNDAAAAPAGGWSNWWRRQSSQHHLGTTSTSTRSARAGSYTALPTSSSAGALHALDAAAPAAAAAASASGFGAGAGAGGNVSSVGGALGGILRAARRLTPHVVHVNTSNSAEGYLPYMVCLDAPTRSVVVAIRGTSSAEDIVTDCLCSPYDVRHLLPSGLLEREEQGAEGEGEGEGQGGSGGAAAAGRDVPVLVHGGIWAAAEVVLEDLQQLELLSTLFPRPPGQGAATAAAAAEAAAAAAAAPAAFGSGAVVASAVGGGASAAAGGGVAAASQLAMGPGSQPRRGSGGGSGGGVPPSGGASSRFIRTTATQPIAATRLMPPPRARVPAGGGGPRSAEPAAAAGSVDAAGGTAVAVAVAGTTGSAAARPPPAPAPASGPAAATPLLPMPSSSGAPTSEAGDGASAGASAAPHPKGSRLPAAHLPHNNSTSSDPSGSGSCRSHHHTHADAPRLFSAQRQAAPASVPHFLASGRGAAASLSGLTAGLDSLIHAGRRRSVAPQPPQLPLARLPSLSAAAAAAAAAARGWKPRRAPSLFVGRRGASATLPAATAAAAVSAAGLETRQQSAWDMWWQGAGGPAGREADVEEGGAGGGAAGRGWLLERGSLIRRAATAAPAYQRLSSGPAPPAAGPGFARAPSRGPRPAPQPSVAAAPAAVRLGSASSGAHGGGRSGMGTAAEPPPSALQRLSSLLWPLRSGGSVTAPSRHSGSRLRSSGGGAAAGGGADGGFGADSDEEELDDASKPLLSHDTGTQVAHAAKPPGRNVMVRGKGLSGGAVSPGGSRPGSDGGAGPGPGPGPGKPAAAAATSAATAPAPLSAAAAAAAGAGLGSCNWRPSEEMDLSGWRLVVTGHSLGGGAAALLALRLRAELPHVDVKCWAFSPPGSLASPALSEALQPFVVGVVAGKDLIPRLSLGSMERYRDEMVTALARCSCSKVLVLLGALSRRNRLRRAAGLLLPYDAMPDQARAALRAYHEAVRGAGRLPELHPPGRLLYLQPSAKKGDPGGGFEGSGGAAGAQRRHYRPVWVSAAELQSEGILASSRMLVDHSLTYTTLPALEQVVAEAEAEGAG</sequence>
<dbReference type="EC" id="3.1.1.116" evidence="14"/>
<keyword evidence="9" id="KW-0442">Lipid degradation</keyword>
<evidence type="ECO:0000256" key="16">
    <source>
        <dbReference type="SAM" id="Phobius"/>
    </source>
</evidence>
<reference evidence="19" key="1">
    <citation type="journal article" date="2020" name="bioRxiv">
        <title>Comparative genomics of Chlamydomonas.</title>
        <authorList>
            <person name="Craig R.J."/>
            <person name="Hasan A.R."/>
            <person name="Ness R.W."/>
            <person name="Keightley P.D."/>
        </authorList>
    </citation>
    <scope>NUCLEOTIDE SEQUENCE</scope>
    <source>
        <strain evidence="19">CCAP 11/173</strain>
    </source>
</reference>
<dbReference type="Gene3D" id="3.40.50.1820">
    <property type="entry name" value="alpha/beta hydrolase"/>
    <property type="match status" value="2"/>
</dbReference>
<evidence type="ECO:0000313" key="19">
    <source>
        <dbReference type="EMBL" id="KAG2450139.1"/>
    </source>
</evidence>
<feature type="signal peptide" evidence="17">
    <location>
        <begin position="1"/>
        <end position="20"/>
    </location>
</feature>
<keyword evidence="4" id="KW-0597">Phosphoprotein</keyword>
<evidence type="ECO:0000256" key="11">
    <source>
        <dbReference type="ARBA" id="ARBA00023098"/>
    </source>
</evidence>
<feature type="compositionally biased region" description="Low complexity" evidence="15">
    <location>
        <begin position="488"/>
        <end position="521"/>
    </location>
</feature>
<dbReference type="EMBL" id="JAEHOD010000012">
    <property type="protein sequence ID" value="KAG2450139.1"/>
    <property type="molecule type" value="Genomic_DNA"/>
</dbReference>
<evidence type="ECO:0000259" key="18">
    <source>
        <dbReference type="Pfam" id="PF01764"/>
    </source>
</evidence>
<proteinExistence type="predicted"/>
<feature type="compositionally biased region" description="Gly residues" evidence="15">
    <location>
        <begin position="1072"/>
        <end position="1083"/>
    </location>
</feature>
<evidence type="ECO:0000256" key="13">
    <source>
        <dbReference type="ARBA" id="ARBA00024531"/>
    </source>
</evidence>
<evidence type="ECO:0000256" key="8">
    <source>
        <dbReference type="ARBA" id="ARBA00022837"/>
    </source>
</evidence>
<dbReference type="Proteomes" id="UP000613740">
    <property type="component" value="Unassembled WGS sequence"/>
</dbReference>
<feature type="region of interest" description="Disordered" evidence="15">
    <location>
        <begin position="777"/>
        <end position="796"/>
    </location>
</feature>
<feature type="region of interest" description="Disordered" evidence="15">
    <location>
        <begin position="805"/>
        <end position="824"/>
    </location>
</feature>
<name>A0A835WMU6_9CHLO</name>
<dbReference type="SUPFAM" id="SSF53474">
    <property type="entry name" value="alpha/beta-Hydrolases"/>
    <property type="match status" value="1"/>
</dbReference>
<dbReference type="PANTHER" id="PTHR45792:SF8">
    <property type="entry name" value="DIACYLGLYCEROL LIPASE-ALPHA"/>
    <property type="match status" value="1"/>
</dbReference>
<evidence type="ECO:0000256" key="5">
    <source>
        <dbReference type="ARBA" id="ARBA00022692"/>
    </source>
</evidence>
<keyword evidence="10 16" id="KW-1133">Transmembrane helix</keyword>
<feature type="compositionally biased region" description="Gly residues" evidence="15">
    <location>
        <begin position="1499"/>
        <end position="1514"/>
    </location>
</feature>
<dbReference type="InterPro" id="IPR029058">
    <property type="entry name" value="AB_hydrolase_fold"/>
</dbReference>
<feature type="chain" id="PRO_5032916261" description="sn-1-specific diacylglycerol lipase" evidence="17">
    <location>
        <begin position="21"/>
        <end position="1853"/>
    </location>
</feature>
<keyword evidence="8" id="KW-0106">Calcium</keyword>
<evidence type="ECO:0000256" key="6">
    <source>
        <dbReference type="ARBA" id="ARBA00022723"/>
    </source>
</evidence>
<evidence type="ECO:0000256" key="7">
    <source>
        <dbReference type="ARBA" id="ARBA00022801"/>
    </source>
</evidence>
<feature type="compositionally biased region" description="Low complexity" evidence="15">
    <location>
        <begin position="1489"/>
        <end position="1498"/>
    </location>
</feature>
<feature type="region of interest" description="Disordered" evidence="15">
    <location>
        <begin position="449"/>
        <end position="521"/>
    </location>
</feature>
<dbReference type="GO" id="GO:0046872">
    <property type="term" value="F:metal ion binding"/>
    <property type="evidence" value="ECO:0007669"/>
    <property type="project" value="UniProtKB-KW"/>
</dbReference>
<keyword evidence="17" id="KW-0732">Signal</keyword>
<keyword evidence="7" id="KW-0378">Hydrolase</keyword>
<feature type="region of interest" description="Disordered" evidence="15">
    <location>
        <begin position="1480"/>
        <end position="1590"/>
    </location>
</feature>
<feature type="region of interest" description="Disordered" evidence="15">
    <location>
        <begin position="1359"/>
        <end position="1381"/>
    </location>
</feature>
<feature type="region of interest" description="Disordered" evidence="15">
    <location>
        <begin position="1401"/>
        <end position="1467"/>
    </location>
</feature>
<feature type="transmembrane region" description="Helical" evidence="16">
    <location>
        <begin position="30"/>
        <end position="51"/>
    </location>
</feature>
<accession>A0A835WMU6</accession>
<dbReference type="GO" id="GO:0016298">
    <property type="term" value="F:lipase activity"/>
    <property type="evidence" value="ECO:0007669"/>
    <property type="project" value="TreeGrafter"/>
</dbReference>
<keyword evidence="5 16" id="KW-0812">Transmembrane</keyword>
<dbReference type="PANTHER" id="PTHR45792">
    <property type="entry name" value="DIACYLGLYCEROL LIPASE HOMOLOG-RELATED"/>
    <property type="match status" value="1"/>
</dbReference>
<feature type="domain" description="Fungal lipase-type" evidence="18">
    <location>
        <begin position="1629"/>
        <end position="1697"/>
    </location>
</feature>
<evidence type="ECO:0000256" key="4">
    <source>
        <dbReference type="ARBA" id="ARBA00022553"/>
    </source>
</evidence>
<keyword evidence="11" id="KW-0443">Lipid metabolism</keyword>
<feature type="compositionally biased region" description="Gly residues" evidence="15">
    <location>
        <begin position="296"/>
        <end position="307"/>
    </location>
</feature>
<dbReference type="InterPro" id="IPR052214">
    <property type="entry name" value="DAG_Lipase-Related"/>
</dbReference>
<feature type="region of interest" description="Disordered" evidence="15">
    <location>
        <begin position="234"/>
        <end position="254"/>
    </location>
</feature>
<comment type="subcellular location">
    <subcellularLocation>
        <location evidence="2">Cell membrane</location>
        <topology evidence="2">Multi-pass membrane protein</topology>
    </subcellularLocation>
</comment>
<evidence type="ECO:0000256" key="17">
    <source>
        <dbReference type="SAM" id="SignalP"/>
    </source>
</evidence>
<gene>
    <name evidence="19" type="ORF">HYH02_000242</name>
</gene>